<organism evidence="2 3">
    <name type="scientific">Paracidovorax citrulli</name>
    <name type="common">Acidovorax citrulli</name>
    <dbReference type="NCBI Taxonomy" id="80869"/>
    <lineage>
        <taxon>Bacteria</taxon>
        <taxon>Pseudomonadati</taxon>
        <taxon>Pseudomonadota</taxon>
        <taxon>Betaproteobacteria</taxon>
        <taxon>Burkholderiales</taxon>
        <taxon>Comamonadaceae</taxon>
        <taxon>Paracidovorax</taxon>
    </lineage>
</organism>
<dbReference type="Proteomes" id="UP001242732">
    <property type="component" value="Chromosome"/>
</dbReference>
<dbReference type="RefSeq" id="WP_011794893.1">
    <property type="nucleotide sequence ID" value="NZ_CP023687.1"/>
</dbReference>
<feature type="compositionally biased region" description="Basic and acidic residues" evidence="1">
    <location>
        <begin position="88"/>
        <end position="103"/>
    </location>
</feature>
<evidence type="ECO:0000313" key="3">
    <source>
        <dbReference type="Proteomes" id="UP001242732"/>
    </source>
</evidence>
<gene>
    <name evidence="2" type="ORF">QRO08_15900</name>
</gene>
<evidence type="ECO:0008006" key="4">
    <source>
        <dbReference type="Google" id="ProtNLM"/>
    </source>
</evidence>
<accession>A0ABY9AK74</accession>
<sequence length="323" mass="35496">MKLPWFRVYTEMVDNETLKLVAFEDRWHFIALLCLKGQGLLDKDEATALKLRKVAVKMGLDLRTLEEVARRLDEVGLIDRETLQPRNWDDRQMRSDADTTAAERKRRQRQREKETSAAPASDVTEMSRVTTVTVTRTDTDTEGEEEKEPAVELEGEAARAVPGAAPAAPPAPAKRAPAASRLPADWTLPEDWAAWAEQERPDLGADGVRREGDCFADYWHAKAGADARKADWLATWRNWVRRAGGAPGAMTRTALRGPGPDVPTETYAQRAARQRMEEVAPMAARKAPGGGGFAAAQRFMAGDSGVIDVPARTASPRLAGGAR</sequence>
<name>A0ABY9AK74_PARCI</name>
<dbReference type="EMBL" id="CP127363">
    <property type="protein sequence ID" value="WIY47311.1"/>
    <property type="molecule type" value="Genomic_DNA"/>
</dbReference>
<protein>
    <recommendedName>
        <fullName evidence="4">DUF1376 domain-containing protein</fullName>
    </recommendedName>
</protein>
<feature type="region of interest" description="Disordered" evidence="1">
    <location>
        <begin position="88"/>
        <end position="181"/>
    </location>
</feature>
<evidence type="ECO:0000313" key="2">
    <source>
        <dbReference type="EMBL" id="WIY47311.1"/>
    </source>
</evidence>
<proteinExistence type="predicted"/>
<keyword evidence="3" id="KW-1185">Reference proteome</keyword>
<evidence type="ECO:0000256" key="1">
    <source>
        <dbReference type="SAM" id="MobiDB-lite"/>
    </source>
</evidence>
<reference evidence="2 3" key="1">
    <citation type="submission" date="2023-06" db="EMBL/GenBank/DDBJ databases">
        <authorList>
            <person name="Ham H."/>
            <person name="Park D.S."/>
        </authorList>
    </citation>
    <scope>NUCLEOTIDE SEQUENCE [LARGE SCALE GENOMIC DNA]</scope>
    <source>
        <strain evidence="2 3">KACC 17005</strain>
    </source>
</reference>
<feature type="compositionally biased region" description="Acidic residues" evidence="1">
    <location>
        <begin position="140"/>
        <end position="155"/>
    </location>
</feature>